<comment type="caution">
    <text evidence="3">The sequence shown here is derived from an EMBL/GenBank/DDBJ whole genome shotgun (WGS) entry which is preliminary data.</text>
</comment>
<dbReference type="GO" id="GO:0005509">
    <property type="term" value="F:calcium ion binding"/>
    <property type="evidence" value="ECO:0007669"/>
    <property type="project" value="InterPro"/>
</dbReference>
<reference evidence="3 4" key="1">
    <citation type="submission" date="2014-04" db="EMBL/GenBank/DDBJ databases">
        <title>A new species of microsporidia sheds light on the evolution of extreme parasitism.</title>
        <authorList>
            <person name="Haag K.L."/>
            <person name="James T.Y."/>
            <person name="Larsson R."/>
            <person name="Schaer T.M."/>
            <person name="Refardt D."/>
            <person name="Pombert J.-F."/>
            <person name="Ebert D."/>
        </authorList>
    </citation>
    <scope>NUCLEOTIDE SEQUENCE [LARGE SCALE GENOMIC DNA]</scope>
    <source>
        <strain evidence="3 4">UGP3</strain>
        <tissue evidence="3">Spores</tissue>
    </source>
</reference>
<dbReference type="AlphaFoldDB" id="A0A098VNE2"/>
<evidence type="ECO:0000259" key="2">
    <source>
        <dbReference type="PROSITE" id="PS50222"/>
    </source>
</evidence>
<keyword evidence="4" id="KW-1185">Reference proteome</keyword>
<organism evidence="3 4">
    <name type="scientific">Mitosporidium daphniae</name>
    <dbReference type="NCBI Taxonomy" id="1485682"/>
    <lineage>
        <taxon>Eukaryota</taxon>
        <taxon>Fungi</taxon>
        <taxon>Fungi incertae sedis</taxon>
        <taxon>Microsporidia</taxon>
        <taxon>Mitosporidium</taxon>
    </lineage>
</organism>
<keyword evidence="1" id="KW-0106">Calcium</keyword>
<dbReference type="PROSITE" id="PS50222">
    <property type="entry name" value="EF_HAND_2"/>
    <property type="match status" value="1"/>
</dbReference>
<protein>
    <recommendedName>
        <fullName evidence="2">EF-hand domain-containing protein</fullName>
    </recommendedName>
</protein>
<sequence length="150" mass="16602">MQQDLATLSEIFRFLDRDNDGILSHEDLQSSLGALNVSVGDFDKDPTGYDLPMFLATINSHLSALRPISASAKHAFQTIVVHNFSQPDTLIPMEKLHSLLLDHSEEGAAFSKEDWSNFIYLSGAVSATLPDPNNANRSLLDYEKLVGYFS</sequence>
<evidence type="ECO:0000256" key="1">
    <source>
        <dbReference type="ARBA" id="ARBA00022837"/>
    </source>
</evidence>
<dbReference type="Proteomes" id="UP000029725">
    <property type="component" value="Unassembled WGS sequence"/>
</dbReference>
<name>A0A098VNE2_9MICR</name>
<dbReference type="EMBL" id="JMKJ01000579">
    <property type="protein sequence ID" value="KGG50465.1"/>
    <property type="molecule type" value="Genomic_DNA"/>
</dbReference>
<dbReference type="InterPro" id="IPR011992">
    <property type="entry name" value="EF-hand-dom_pair"/>
</dbReference>
<proteinExistence type="predicted"/>
<feature type="domain" description="EF-hand" evidence="2">
    <location>
        <begin position="3"/>
        <end position="38"/>
    </location>
</feature>
<dbReference type="InterPro" id="IPR002048">
    <property type="entry name" value="EF_hand_dom"/>
</dbReference>
<dbReference type="HOGENOM" id="CLU_1740990_0_0_1"/>
<accession>A0A098VNE2</accession>
<dbReference type="PROSITE" id="PS00018">
    <property type="entry name" value="EF_HAND_1"/>
    <property type="match status" value="1"/>
</dbReference>
<evidence type="ECO:0000313" key="3">
    <source>
        <dbReference type="EMBL" id="KGG50465.1"/>
    </source>
</evidence>
<evidence type="ECO:0000313" key="4">
    <source>
        <dbReference type="Proteomes" id="UP000029725"/>
    </source>
</evidence>
<dbReference type="GeneID" id="25260681"/>
<gene>
    <name evidence="3" type="ORF">DI09_6p490</name>
</gene>
<dbReference type="RefSeq" id="XP_013236892.1">
    <property type="nucleotide sequence ID" value="XM_013381438.1"/>
</dbReference>
<dbReference type="OrthoDB" id="26525at2759"/>
<dbReference type="VEuPathDB" id="MicrosporidiaDB:DI09_6p490"/>
<dbReference type="InterPro" id="IPR018247">
    <property type="entry name" value="EF_Hand_1_Ca_BS"/>
</dbReference>
<dbReference type="SUPFAM" id="SSF47473">
    <property type="entry name" value="EF-hand"/>
    <property type="match status" value="1"/>
</dbReference>